<proteinExistence type="predicted"/>
<dbReference type="PANTHER" id="PTHR37535">
    <property type="entry name" value="FLUG DOMAIN PROTEIN"/>
    <property type="match status" value="1"/>
</dbReference>
<dbReference type="PANTHER" id="PTHR37535:SF4">
    <property type="entry name" value="FLUG DOMAIN-CONTAINING PROTEIN"/>
    <property type="match status" value="1"/>
</dbReference>
<dbReference type="AlphaFoldDB" id="A0A179F4M8"/>
<dbReference type="InterPro" id="IPR021842">
    <property type="entry name" value="DUF3435"/>
</dbReference>
<evidence type="ECO:0000313" key="1">
    <source>
        <dbReference type="EMBL" id="OAQ60387.1"/>
    </source>
</evidence>
<reference evidence="1 2" key="1">
    <citation type="submission" date="2016-01" db="EMBL/GenBank/DDBJ databases">
        <title>Biosynthesis of antibiotic leucinostatins and their inhibition on Phytophthora in bio-control Purpureocillium lilacinum.</title>
        <authorList>
            <person name="Wang G."/>
            <person name="Liu Z."/>
            <person name="Lin R."/>
            <person name="Li E."/>
            <person name="Mao Z."/>
            <person name="Ling J."/>
            <person name="Yin W."/>
            <person name="Xie B."/>
        </authorList>
    </citation>
    <scope>NUCLEOTIDE SEQUENCE [LARGE SCALE GENOMIC DNA]</scope>
    <source>
        <strain evidence="1">PLBJ-1</strain>
    </source>
</reference>
<dbReference type="Proteomes" id="UP000078240">
    <property type="component" value="Unassembled WGS sequence"/>
</dbReference>
<accession>A0A179F4M8</accession>
<gene>
    <name evidence="1" type="ORF">VFPBJ_11557</name>
</gene>
<dbReference type="EMBL" id="LSBH01000033">
    <property type="protein sequence ID" value="OAQ60387.1"/>
    <property type="molecule type" value="Genomic_DNA"/>
</dbReference>
<organism evidence="1 2">
    <name type="scientific">Purpureocillium lilacinum</name>
    <name type="common">Paecilomyces lilacinus</name>
    <dbReference type="NCBI Taxonomy" id="33203"/>
    <lineage>
        <taxon>Eukaryota</taxon>
        <taxon>Fungi</taxon>
        <taxon>Dikarya</taxon>
        <taxon>Ascomycota</taxon>
        <taxon>Pezizomycotina</taxon>
        <taxon>Sordariomycetes</taxon>
        <taxon>Hypocreomycetidae</taxon>
        <taxon>Hypocreales</taxon>
        <taxon>Ophiocordycipitaceae</taxon>
        <taxon>Purpureocillium</taxon>
    </lineage>
</organism>
<name>A0A179F4M8_PURLI</name>
<evidence type="ECO:0000313" key="2">
    <source>
        <dbReference type="Proteomes" id="UP000078240"/>
    </source>
</evidence>
<protein>
    <submittedName>
        <fullName evidence="1">FluG domain-containing protein</fullName>
    </submittedName>
</protein>
<sequence>MAHRPNTNAPSDHHVDFLQQFVAKERERAAKPAPLSAQEHAANRKRLGTVRFVKPKYCSEMNVGDWRATIVNLTRDIVMDFFLFVCSNYRVRSWGTSEEYMRQFQQLYTTVTGQYMDRNDAKEVYKYHHHILVPRFGLRAPNIDGKPVLNEDSLRLLCYTGVRPAELVDGQRKGPKDGSLEKLFGRKVVQDVEADVDSDAPDEETQHLDQLLLQETTKRGRPKALCYEDILLMLVRHPTTGATIPAMAIKFIHHKGADNKPKPTIFFFTPTRKLLFNVIMVIIALALDDNAFDAPSLTDAASVYTKHVPGPTQCIPLRWKKEKLKIPVFRRIQGTLLSEVEPMTYSKLYYDMGRQSLDAGFEKAWTPRFARRGAANAANGDAPDSVRDQMMRHDPKFATFSGAYLNENARFDLQNAFLEEEKQDQLFRMFAHVSLTRDPRAVRDMVPEEVWINTPPDPEIMALEEERAALKQGRYRIEGHVAEKRIRELTNKISTKRATRDRTIVKEYREYYFYNRPTWDIEAQARDVEEEAYEVPTIDLTIPERARLADLLCFQPTNWTDEEATQYNIEATNLMSRVKQQMRHSRRRRFRRAVVLWALVDAST</sequence>
<comment type="caution">
    <text evidence="1">The sequence shown here is derived from an EMBL/GenBank/DDBJ whole genome shotgun (WGS) entry which is preliminary data.</text>
</comment>
<dbReference type="Pfam" id="PF11917">
    <property type="entry name" value="DUF3435"/>
    <property type="match status" value="1"/>
</dbReference>